<comment type="caution">
    <text evidence="1">The sequence shown here is derived from an EMBL/GenBank/DDBJ whole genome shotgun (WGS) entry which is preliminary data.</text>
</comment>
<evidence type="ECO:0008006" key="3">
    <source>
        <dbReference type="Google" id="ProtNLM"/>
    </source>
</evidence>
<protein>
    <recommendedName>
        <fullName evidence="3">F-box domain-containing protein</fullName>
    </recommendedName>
</protein>
<proteinExistence type="predicted"/>
<dbReference type="AlphaFoldDB" id="A0A9P5PN50"/>
<dbReference type="Proteomes" id="UP000772434">
    <property type="component" value="Unassembled WGS sequence"/>
</dbReference>
<name>A0A9P5PN50_9AGAR</name>
<sequence>MEKKFRTEFGPFGIDSKTVEEVEEMVALADKDIEDHDFELARLHRQILAVEAENHRLEKQKAKICALLSPIRMLPNELLLRSLEFVCQQDPNEITPSFDTTCLPTMAISSVCFRWRELALCSPALWANLAVWVSDTDVQTFFTETVARYLERSVDCPLILALSIQGRCRTGIPSLIPLMVVQHAHRWETFKYFQLGDDSLKDHILSQLHFPLLEELDIMRDFHLFEHCPRLHVLTTKRSIPELSHNQLDHLNFVGGSLIDLAEALRTWPSLKSFEMHSVYCSNPNLKKRNSGHMV</sequence>
<gene>
    <name evidence="1" type="ORF">BDP27DRAFT_1227639</name>
</gene>
<organism evidence="1 2">
    <name type="scientific">Rhodocollybia butyracea</name>
    <dbReference type="NCBI Taxonomy" id="206335"/>
    <lineage>
        <taxon>Eukaryota</taxon>
        <taxon>Fungi</taxon>
        <taxon>Dikarya</taxon>
        <taxon>Basidiomycota</taxon>
        <taxon>Agaricomycotina</taxon>
        <taxon>Agaricomycetes</taxon>
        <taxon>Agaricomycetidae</taxon>
        <taxon>Agaricales</taxon>
        <taxon>Marasmiineae</taxon>
        <taxon>Omphalotaceae</taxon>
        <taxon>Rhodocollybia</taxon>
    </lineage>
</organism>
<reference evidence="1" key="1">
    <citation type="submission" date="2020-11" db="EMBL/GenBank/DDBJ databases">
        <authorList>
            <consortium name="DOE Joint Genome Institute"/>
            <person name="Ahrendt S."/>
            <person name="Riley R."/>
            <person name="Andreopoulos W."/>
            <person name="Labutti K."/>
            <person name="Pangilinan J."/>
            <person name="Ruiz-Duenas F.J."/>
            <person name="Barrasa J.M."/>
            <person name="Sanchez-Garcia M."/>
            <person name="Camarero S."/>
            <person name="Miyauchi S."/>
            <person name="Serrano A."/>
            <person name="Linde D."/>
            <person name="Babiker R."/>
            <person name="Drula E."/>
            <person name="Ayuso-Fernandez I."/>
            <person name="Pacheco R."/>
            <person name="Padilla G."/>
            <person name="Ferreira P."/>
            <person name="Barriuso J."/>
            <person name="Kellner H."/>
            <person name="Castanera R."/>
            <person name="Alfaro M."/>
            <person name="Ramirez L."/>
            <person name="Pisabarro A.G."/>
            <person name="Kuo A."/>
            <person name="Tritt A."/>
            <person name="Lipzen A."/>
            <person name="He G."/>
            <person name="Yan M."/>
            <person name="Ng V."/>
            <person name="Cullen D."/>
            <person name="Martin F."/>
            <person name="Rosso M.-N."/>
            <person name="Henrissat B."/>
            <person name="Hibbett D."/>
            <person name="Martinez A.T."/>
            <person name="Grigoriev I.V."/>
        </authorList>
    </citation>
    <scope>NUCLEOTIDE SEQUENCE</scope>
    <source>
        <strain evidence="1">AH 40177</strain>
    </source>
</reference>
<evidence type="ECO:0000313" key="2">
    <source>
        <dbReference type="Proteomes" id="UP000772434"/>
    </source>
</evidence>
<accession>A0A9P5PN50</accession>
<dbReference type="OrthoDB" id="3266451at2759"/>
<dbReference type="EMBL" id="JADNRY010000088">
    <property type="protein sequence ID" value="KAF9066388.1"/>
    <property type="molecule type" value="Genomic_DNA"/>
</dbReference>
<evidence type="ECO:0000313" key="1">
    <source>
        <dbReference type="EMBL" id="KAF9066388.1"/>
    </source>
</evidence>
<keyword evidence="2" id="KW-1185">Reference proteome</keyword>